<evidence type="ECO:0000313" key="2">
    <source>
        <dbReference type="EMBL" id="RZC75892.1"/>
    </source>
</evidence>
<dbReference type="Gene3D" id="3.40.50.300">
    <property type="entry name" value="P-loop containing nucleotide triphosphate hydrolases"/>
    <property type="match status" value="1"/>
</dbReference>
<dbReference type="InterPro" id="IPR014001">
    <property type="entry name" value="Helicase_ATP-bd"/>
</dbReference>
<dbReference type="Gramene" id="RZC75892">
    <property type="protein sequence ID" value="RZC75892"/>
    <property type="gene ID" value="C5167_001290"/>
</dbReference>
<dbReference type="EMBL" id="CM010723">
    <property type="protein sequence ID" value="RZC75892.1"/>
    <property type="molecule type" value="Genomic_DNA"/>
</dbReference>
<name>A0A4Y7KU14_PAPSO</name>
<dbReference type="AlphaFoldDB" id="A0A4Y7KU14"/>
<keyword evidence="3" id="KW-1185">Reference proteome</keyword>
<proteinExistence type="predicted"/>
<dbReference type="CDD" id="cd17917">
    <property type="entry name" value="DEXHc_RHA-like"/>
    <property type="match status" value="1"/>
</dbReference>
<reference evidence="2 3" key="1">
    <citation type="journal article" date="2018" name="Science">
        <title>The opium poppy genome and morphinan production.</title>
        <authorList>
            <person name="Guo L."/>
            <person name="Winzer T."/>
            <person name="Yang X."/>
            <person name="Li Y."/>
            <person name="Ning Z."/>
            <person name="He Z."/>
            <person name="Teodor R."/>
            <person name="Lu Y."/>
            <person name="Bowser T.A."/>
            <person name="Graham I.A."/>
            <person name="Ye K."/>
        </authorList>
    </citation>
    <scope>NUCLEOTIDE SEQUENCE [LARGE SCALE GENOMIC DNA]</scope>
    <source>
        <strain evidence="3">cv. HN1</strain>
        <tissue evidence="2">Leaves</tissue>
    </source>
</reference>
<dbReference type="GO" id="GO:0003723">
    <property type="term" value="F:RNA binding"/>
    <property type="evidence" value="ECO:0007669"/>
    <property type="project" value="TreeGrafter"/>
</dbReference>
<dbReference type="Proteomes" id="UP000316621">
    <property type="component" value="Chromosome 9"/>
</dbReference>
<dbReference type="GO" id="GO:0004386">
    <property type="term" value="F:helicase activity"/>
    <property type="evidence" value="ECO:0007669"/>
    <property type="project" value="TreeGrafter"/>
</dbReference>
<accession>A0A4Y7KU14</accession>
<gene>
    <name evidence="2" type="ORF">C5167_001290</name>
</gene>
<dbReference type="STRING" id="3469.A0A4Y7KU14"/>
<dbReference type="PROSITE" id="PS51192">
    <property type="entry name" value="HELICASE_ATP_BIND_1"/>
    <property type="match status" value="1"/>
</dbReference>
<feature type="domain" description="Helicase ATP-binding" evidence="1">
    <location>
        <begin position="9"/>
        <end position="110"/>
    </location>
</feature>
<dbReference type="InterPro" id="IPR027417">
    <property type="entry name" value="P-loop_NTPase"/>
</dbReference>
<evidence type="ECO:0000259" key="1">
    <source>
        <dbReference type="PROSITE" id="PS51192"/>
    </source>
</evidence>
<protein>
    <recommendedName>
        <fullName evidence="1">Helicase ATP-binding domain-containing protein</fullName>
    </recommendedName>
</protein>
<dbReference type="PANTHER" id="PTHR18934:SF229">
    <property type="entry name" value="DEXH-BOX ATP-DEPENDENT RNA HELICASE DEXH3"/>
    <property type="match status" value="1"/>
</dbReference>
<evidence type="ECO:0000313" key="3">
    <source>
        <dbReference type="Proteomes" id="UP000316621"/>
    </source>
</evidence>
<dbReference type="SUPFAM" id="SSF52540">
    <property type="entry name" value="P-loop containing nucleoside triphosphate hydrolases"/>
    <property type="match status" value="1"/>
</dbReference>
<organism evidence="2 3">
    <name type="scientific">Papaver somniferum</name>
    <name type="common">Opium poppy</name>
    <dbReference type="NCBI Taxonomy" id="3469"/>
    <lineage>
        <taxon>Eukaryota</taxon>
        <taxon>Viridiplantae</taxon>
        <taxon>Streptophyta</taxon>
        <taxon>Embryophyta</taxon>
        <taxon>Tracheophyta</taxon>
        <taxon>Spermatophyta</taxon>
        <taxon>Magnoliopsida</taxon>
        <taxon>Ranunculales</taxon>
        <taxon>Papaveraceae</taxon>
        <taxon>Papaveroideae</taxon>
        <taxon>Papaver</taxon>
    </lineage>
</organism>
<dbReference type="PANTHER" id="PTHR18934">
    <property type="entry name" value="ATP-DEPENDENT RNA HELICASE"/>
    <property type="match status" value="1"/>
</dbReference>
<dbReference type="GO" id="GO:0005634">
    <property type="term" value="C:nucleus"/>
    <property type="evidence" value="ECO:0007669"/>
    <property type="project" value="TreeGrafter"/>
</dbReference>
<sequence length="158" mass="18077">MICDVFHLPFSSFANVINKFLYSLSSQKVGYKVCLEGQRGRDTRLLFCTIGILSRRLLHDKSLKGFTHVIVDNIHEHGMNEELRLILMSATLNAELFLTYFGGAPMIYIPELVKKDDAGNVIVQCKSNWLHFITVYLQEVNGKMMLLVVDIPRGSRWN</sequence>